<organism evidence="1">
    <name type="scientific">Fundidesulfovibrio putealis</name>
    <dbReference type="NCBI Taxonomy" id="270496"/>
    <lineage>
        <taxon>Bacteria</taxon>
        <taxon>Pseudomonadati</taxon>
        <taxon>Thermodesulfobacteriota</taxon>
        <taxon>Desulfovibrionia</taxon>
        <taxon>Desulfovibrionales</taxon>
        <taxon>Desulfovibrionaceae</taxon>
        <taxon>Fundidesulfovibrio</taxon>
    </lineage>
</organism>
<dbReference type="Pfam" id="PF08873">
    <property type="entry name" value="Phage_Mu_Gp37"/>
    <property type="match status" value="1"/>
</dbReference>
<dbReference type="EMBL" id="DSRP01000164">
    <property type="protein sequence ID" value="HGG91781.1"/>
    <property type="molecule type" value="Genomic_DNA"/>
</dbReference>
<protein>
    <submittedName>
        <fullName evidence="1">DUF1834 family protein</fullName>
    </submittedName>
</protein>
<accession>A0A7C3W8G1</accession>
<proteinExistence type="predicted"/>
<dbReference type="InterPro" id="IPR014972">
    <property type="entry name" value="Phage_Mu_Gp37"/>
</dbReference>
<comment type="caution">
    <text evidence="1">The sequence shown here is derived from an EMBL/GenBank/DDBJ whole genome shotgun (WGS) entry which is preliminary data.</text>
</comment>
<name>A0A7C3W8G1_9BACT</name>
<evidence type="ECO:0000313" key="1">
    <source>
        <dbReference type="EMBL" id="HGG91781.1"/>
    </source>
</evidence>
<reference evidence="1" key="1">
    <citation type="journal article" date="2020" name="mSystems">
        <title>Genome- and Community-Level Interaction Insights into Carbon Utilization and Element Cycling Functions of Hydrothermarchaeota in Hydrothermal Sediment.</title>
        <authorList>
            <person name="Zhou Z."/>
            <person name="Liu Y."/>
            <person name="Xu W."/>
            <person name="Pan J."/>
            <person name="Luo Z.H."/>
            <person name="Li M."/>
        </authorList>
    </citation>
    <scope>NUCLEOTIDE SEQUENCE [LARGE SCALE GENOMIC DNA]</scope>
    <source>
        <strain evidence="1">SpSt-413</strain>
    </source>
</reference>
<sequence>MIAVIEEAIKARIAQAGLPYKPTVATYGGEFDEGLEAVVRNFPAIWVCFGGEGPGKPMSSNRRVWRFPATFVVMVAARNPRSEASTRRGDARQAGTYAMMADVRRLLLNEDLGLAIAELAPGRVRTLVNARFKHNSASAYAMEWHTSYDVVLGEAVLPEPLMLERVGLNYHLVPDDGNPDAQDLVTL</sequence>
<gene>
    <name evidence="1" type="ORF">ENR59_02365</name>
</gene>
<dbReference type="AlphaFoldDB" id="A0A7C3W8G1"/>